<dbReference type="PANTHER" id="PTHR35798">
    <property type="entry name" value="CELL DIVISION PROTEIN SEPF"/>
    <property type="match status" value="1"/>
</dbReference>
<organism evidence="3 4">
    <name type="scientific">Clostridium mobile</name>
    <dbReference type="NCBI Taxonomy" id="2841512"/>
    <lineage>
        <taxon>Bacteria</taxon>
        <taxon>Bacillati</taxon>
        <taxon>Bacillota</taxon>
        <taxon>Clostridia</taxon>
        <taxon>Eubacteriales</taxon>
        <taxon>Clostridiaceae</taxon>
        <taxon>Clostridium</taxon>
    </lineage>
</organism>
<accession>A0ABS6ECQ7</accession>
<keyword evidence="2" id="KW-0131">Cell cycle</keyword>
<comment type="function">
    <text evidence="1 2">Cell division protein that is part of the divisome complex and is recruited early to the Z-ring. Probably stimulates Z-ring formation, perhaps through the cross-linking of FtsZ protofilaments. Its function overlaps with FtsA.</text>
</comment>
<reference evidence="3 4" key="1">
    <citation type="submission" date="2021-06" db="EMBL/GenBank/DDBJ databases">
        <authorList>
            <person name="Sun Q."/>
            <person name="Li D."/>
        </authorList>
    </citation>
    <scope>NUCLEOTIDE SEQUENCE [LARGE SCALE GENOMIC DNA]</scope>
    <source>
        <strain evidence="3 4">MSJ-11</strain>
    </source>
</reference>
<keyword evidence="2" id="KW-0963">Cytoplasm</keyword>
<dbReference type="PANTHER" id="PTHR35798:SF1">
    <property type="entry name" value="CELL DIVISION PROTEIN SEPF"/>
    <property type="match status" value="1"/>
</dbReference>
<comment type="similarity">
    <text evidence="2">Belongs to the SepF family.</text>
</comment>
<comment type="subunit">
    <text evidence="2">Homodimer. Interacts with FtsZ.</text>
</comment>
<name>A0ABS6ECQ7_9CLOT</name>
<dbReference type="Proteomes" id="UP000726170">
    <property type="component" value="Unassembled WGS sequence"/>
</dbReference>
<dbReference type="HAMAP" id="MF_01197">
    <property type="entry name" value="SepF"/>
    <property type="match status" value="1"/>
</dbReference>
<dbReference type="InterPro" id="IPR007561">
    <property type="entry name" value="Cell_div_SepF/SepF-rel"/>
</dbReference>
<gene>
    <name evidence="2 3" type="primary">sepF</name>
    <name evidence="3" type="ORF">KQI86_01485</name>
</gene>
<dbReference type="EMBL" id="JAHLQF010000001">
    <property type="protein sequence ID" value="MBU5482978.1"/>
    <property type="molecule type" value="Genomic_DNA"/>
</dbReference>
<protein>
    <recommendedName>
        <fullName evidence="2">Cell division protein SepF</fullName>
    </recommendedName>
</protein>
<evidence type="ECO:0000313" key="3">
    <source>
        <dbReference type="EMBL" id="MBU5482978.1"/>
    </source>
</evidence>
<proteinExistence type="inferred from homology"/>
<dbReference type="Pfam" id="PF04472">
    <property type="entry name" value="SepF"/>
    <property type="match status" value="1"/>
</dbReference>
<keyword evidence="4" id="KW-1185">Reference proteome</keyword>
<sequence>MSSILNKMMGLLKLEDEYDEFDEDIEAEEMEESEEEFEPIVHSSSRKPGKVVSIHTAATAKVVIVKPSTYDEVVDICDNLKNRKIIVVNSTALEQKTAQRLLDFISGATYALAGSLEEVERGIYIVSPSNVEVDTTLKSELSSKGLFAWTK</sequence>
<evidence type="ECO:0000256" key="2">
    <source>
        <dbReference type="HAMAP-Rule" id="MF_01197"/>
    </source>
</evidence>
<keyword evidence="2 3" id="KW-0132">Cell division</keyword>
<dbReference type="InterPro" id="IPR023052">
    <property type="entry name" value="Cell_div_SepF"/>
</dbReference>
<comment type="caution">
    <text evidence="3">The sequence shown here is derived from an EMBL/GenBank/DDBJ whole genome shotgun (WGS) entry which is preliminary data.</text>
</comment>
<keyword evidence="2" id="KW-0717">Septation</keyword>
<dbReference type="RefSeq" id="WP_216437386.1">
    <property type="nucleotide sequence ID" value="NZ_JAHLQF010000001.1"/>
</dbReference>
<comment type="subcellular location">
    <subcellularLocation>
        <location evidence="2">Cytoplasm</location>
    </subcellularLocation>
    <text evidence="2">Localizes to the division site, in a FtsZ-dependent manner.</text>
</comment>
<evidence type="ECO:0000256" key="1">
    <source>
        <dbReference type="ARBA" id="ARBA00044936"/>
    </source>
</evidence>
<evidence type="ECO:0000313" key="4">
    <source>
        <dbReference type="Proteomes" id="UP000726170"/>
    </source>
</evidence>
<dbReference type="GO" id="GO:0051301">
    <property type="term" value="P:cell division"/>
    <property type="evidence" value="ECO:0007669"/>
    <property type="project" value="UniProtKB-KW"/>
</dbReference>